<keyword evidence="4" id="KW-0997">Cell inner membrane</keyword>
<keyword evidence="6" id="KW-0645">Protease</keyword>
<dbReference type="GO" id="GO:0006508">
    <property type="term" value="P:proteolysis"/>
    <property type="evidence" value="ECO:0007669"/>
    <property type="project" value="UniProtKB-KW"/>
</dbReference>
<dbReference type="GO" id="GO:0008360">
    <property type="term" value="P:regulation of cell shape"/>
    <property type="evidence" value="ECO:0007669"/>
    <property type="project" value="UniProtKB-KW"/>
</dbReference>
<feature type="transmembrane region" description="Helical" evidence="15">
    <location>
        <begin position="20"/>
        <end position="37"/>
    </location>
</feature>
<dbReference type="AlphaFoldDB" id="A0A369KPW7"/>
<proteinExistence type="predicted"/>
<dbReference type="GO" id="GO:0005886">
    <property type="term" value="C:plasma membrane"/>
    <property type="evidence" value="ECO:0007669"/>
    <property type="project" value="UniProtKB-SubCell"/>
</dbReference>
<dbReference type="EMBL" id="QOVW01000080">
    <property type="protein sequence ID" value="RDB35612.1"/>
    <property type="molecule type" value="Genomic_DNA"/>
</dbReference>
<dbReference type="NCBIfam" id="TIGR03423">
    <property type="entry name" value="pbp2_mrdA"/>
    <property type="match status" value="1"/>
</dbReference>
<comment type="caution">
    <text evidence="18">The sequence shown here is derived from an EMBL/GenBank/DDBJ whole genome shotgun (WGS) entry which is preliminary data.</text>
</comment>
<keyword evidence="8" id="KW-0378">Hydrolase</keyword>
<feature type="domain" description="Penicillin-binding protein dimerisation" evidence="17">
    <location>
        <begin position="60"/>
        <end position="231"/>
    </location>
</feature>
<name>A0A369KPW7_9BACT</name>
<dbReference type="Pfam" id="PF03717">
    <property type="entry name" value="PBP_dimer"/>
    <property type="match status" value="1"/>
</dbReference>
<evidence type="ECO:0000256" key="1">
    <source>
        <dbReference type="ARBA" id="ARBA00004167"/>
    </source>
</evidence>
<dbReference type="Proteomes" id="UP000253934">
    <property type="component" value="Unassembled WGS sequence"/>
</dbReference>
<evidence type="ECO:0000256" key="7">
    <source>
        <dbReference type="ARBA" id="ARBA00022692"/>
    </source>
</evidence>
<evidence type="ECO:0000256" key="13">
    <source>
        <dbReference type="ARBA" id="ARBA00023316"/>
    </source>
</evidence>
<keyword evidence="7 15" id="KW-0812">Transmembrane</keyword>
<evidence type="ECO:0000256" key="5">
    <source>
        <dbReference type="ARBA" id="ARBA00022645"/>
    </source>
</evidence>
<protein>
    <submittedName>
        <fullName evidence="18">Penicillin-binding protein 2</fullName>
    </submittedName>
</protein>
<dbReference type="Pfam" id="PF00905">
    <property type="entry name" value="Transpeptidase"/>
    <property type="match status" value="1"/>
</dbReference>
<evidence type="ECO:0000256" key="4">
    <source>
        <dbReference type="ARBA" id="ARBA00022519"/>
    </source>
</evidence>
<dbReference type="InterPro" id="IPR017790">
    <property type="entry name" value="Penicillin-binding_protein_2"/>
</dbReference>
<keyword evidence="10" id="KW-0573">Peptidoglycan synthesis</keyword>
<dbReference type="InterPro" id="IPR012338">
    <property type="entry name" value="Beta-lactam/transpept-like"/>
</dbReference>
<dbReference type="GO" id="GO:0008658">
    <property type="term" value="F:penicillin binding"/>
    <property type="evidence" value="ECO:0007669"/>
    <property type="project" value="InterPro"/>
</dbReference>
<dbReference type="PANTHER" id="PTHR30627:SF2">
    <property type="entry name" value="PEPTIDOGLYCAN D,D-TRANSPEPTIDASE MRDA"/>
    <property type="match status" value="1"/>
</dbReference>
<evidence type="ECO:0000259" key="17">
    <source>
        <dbReference type="Pfam" id="PF03717"/>
    </source>
</evidence>
<dbReference type="GO" id="GO:0071555">
    <property type="term" value="P:cell wall organization"/>
    <property type="evidence" value="ECO:0007669"/>
    <property type="project" value="UniProtKB-KW"/>
</dbReference>
<dbReference type="GO" id="GO:0009252">
    <property type="term" value="P:peptidoglycan biosynthetic process"/>
    <property type="evidence" value="ECO:0007669"/>
    <property type="project" value="UniProtKB-KW"/>
</dbReference>
<gene>
    <name evidence="18" type="primary">mrdA</name>
    <name evidence="18" type="ORF">DCC88_09365</name>
</gene>
<evidence type="ECO:0000256" key="10">
    <source>
        <dbReference type="ARBA" id="ARBA00022984"/>
    </source>
</evidence>
<dbReference type="InterPro" id="IPR005311">
    <property type="entry name" value="PBP_dimer"/>
</dbReference>
<evidence type="ECO:0000256" key="2">
    <source>
        <dbReference type="ARBA" id="ARBA00004236"/>
    </source>
</evidence>
<keyword evidence="11 15" id="KW-1133">Transmembrane helix</keyword>
<evidence type="ECO:0000256" key="11">
    <source>
        <dbReference type="ARBA" id="ARBA00022989"/>
    </source>
</evidence>
<sequence>MLDNRSKQESVSDPNRRNIIITCFLGVSAAITARLWYLQIIKGSDFSVASARNRVREITRPAPRGLIYDRYSKILLSNRLFFDLIVIPQYLQNRPKTLAIVSDLFHIPLDQIERKLSESQSNPKFVPVRIKRNLSLHEVATLESNKFFLPGVDVDSAPRRDYLGNESAHLFGYLGEVTSKELDILNSQVSNYQYRVGSIIGKTGIERKYERYLRGGEGREALLVDALGRLQADSSLEISMNLSRPRQRGNDVHLTIDSDLQNVASEAFRNKNGAVCAMDPNNGDILVYLSNPNYKLSIYQDGLTMEDWQTLRSNPFKPLLDKVTGGAYPPGSTYKIIVAIAALEEGVVTPDRKFNCPGYFVLGNGRWKCWKHTGHGPVNLSSALELSCDVYFYNIGNLIGIDRISKWGRLFGLGERTGLDLNMELPGISPSTEWKLRSKGLPWLSGDTINASIGQGFNLCTPIQILNAFAAVGNGGTLFKPRFLKKIVDSKGKTIFEEKQNVIRKIKLNPANLAIVKKGLQDVVEGTNGTAKRAKVEGFTVSGKTGTAQTSALKFTKGVSQDDVAFKALDHAWFAAYSPSDTPEIVVVVFSEYDGGGGGANAAPIAQQIIEAYWRKKHPEKFTKASKNISVSSRSNENQREQININDDDVTIKKERNDQSNFNVPENMR</sequence>
<dbReference type="Gene3D" id="3.90.1310.10">
    <property type="entry name" value="Penicillin-binding protein 2a (Domain 2)"/>
    <property type="match status" value="1"/>
</dbReference>
<dbReference type="Gene3D" id="3.40.710.10">
    <property type="entry name" value="DD-peptidase/beta-lactamase superfamily"/>
    <property type="match status" value="1"/>
</dbReference>
<reference evidence="18" key="1">
    <citation type="submission" date="2018-04" db="EMBL/GenBank/DDBJ databases">
        <title>Draft genome sequence of the Candidatus Spirobacillus cienkowskii, a pathogen of freshwater Daphnia species, reconstructed from hemolymph metagenomic reads.</title>
        <authorList>
            <person name="Bresciani L."/>
            <person name="Lemos L.N."/>
            <person name="Wale N."/>
            <person name="Lin J.Y."/>
            <person name="Fernandes G.R."/>
            <person name="Duffy M.A."/>
            <person name="Rodrigues J.M."/>
        </authorList>
    </citation>
    <scope>NUCLEOTIDE SEQUENCE [LARGE SCALE GENOMIC DNA]</scope>
    <source>
        <strain evidence="18">Binning01</strain>
    </source>
</reference>
<evidence type="ECO:0000313" key="18">
    <source>
        <dbReference type="EMBL" id="RDB35612.1"/>
    </source>
</evidence>
<evidence type="ECO:0000313" key="19">
    <source>
        <dbReference type="Proteomes" id="UP000253934"/>
    </source>
</evidence>
<dbReference type="InterPro" id="IPR036138">
    <property type="entry name" value="PBP_dimer_sf"/>
</dbReference>
<organism evidence="18 19">
    <name type="scientific">Spirobacillus cienkowskii</name>
    <dbReference type="NCBI Taxonomy" id="495820"/>
    <lineage>
        <taxon>Bacteria</taxon>
        <taxon>Pseudomonadati</taxon>
        <taxon>Bdellovibrionota</taxon>
        <taxon>Oligoflexia</taxon>
        <taxon>Silvanigrellales</taxon>
        <taxon>Spirobacillus</taxon>
    </lineage>
</organism>
<evidence type="ECO:0000256" key="3">
    <source>
        <dbReference type="ARBA" id="ARBA00022475"/>
    </source>
</evidence>
<evidence type="ECO:0000256" key="12">
    <source>
        <dbReference type="ARBA" id="ARBA00023136"/>
    </source>
</evidence>
<dbReference type="GO" id="GO:0009002">
    <property type="term" value="F:serine-type D-Ala-D-Ala carboxypeptidase activity"/>
    <property type="evidence" value="ECO:0007669"/>
    <property type="project" value="InterPro"/>
</dbReference>
<dbReference type="FunFam" id="3.40.710.10:FF:000024">
    <property type="entry name" value="Penicillin-binding protein 2"/>
    <property type="match status" value="1"/>
</dbReference>
<comment type="subcellular location">
    <subcellularLocation>
        <location evidence="2">Cell membrane</location>
    </subcellularLocation>
    <subcellularLocation>
        <location evidence="1">Membrane</location>
        <topology evidence="1">Single-pass membrane protein</topology>
    </subcellularLocation>
</comment>
<feature type="region of interest" description="Disordered" evidence="14">
    <location>
        <begin position="626"/>
        <end position="669"/>
    </location>
</feature>
<dbReference type="SUPFAM" id="SSF56601">
    <property type="entry name" value="beta-lactamase/transpeptidase-like"/>
    <property type="match status" value="1"/>
</dbReference>
<evidence type="ECO:0000256" key="6">
    <source>
        <dbReference type="ARBA" id="ARBA00022670"/>
    </source>
</evidence>
<evidence type="ECO:0000256" key="9">
    <source>
        <dbReference type="ARBA" id="ARBA00022960"/>
    </source>
</evidence>
<evidence type="ECO:0000259" key="16">
    <source>
        <dbReference type="Pfam" id="PF00905"/>
    </source>
</evidence>
<keyword evidence="3" id="KW-1003">Cell membrane</keyword>
<feature type="compositionally biased region" description="Polar residues" evidence="14">
    <location>
        <begin position="659"/>
        <end position="669"/>
    </location>
</feature>
<keyword evidence="9" id="KW-0133">Cell shape</keyword>
<feature type="compositionally biased region" description="Polar residues" evidence="14">
    <location>
        <begin position="626"/>
        <end position="645"/>
    </location>
</feature>
<accession>A0A369KPW7</accession>
<keyword evidence="12 15" id="KW-0472">Membrane</keyword>
<keyword evidence="19" id="KW-1185">Reference proteome</keyword>
<dbReference type="GO" id="GO:0071972">
    <property type="term" value="F:peptidoglycan L,D-transpeptidase activity"/>
    <property type="evidence" value="ECO:0007669"/>
    <property type="project" value="TreeGrafter"/>
</dbReference>
<dbReference type="InterPro" id="IPR001460">
    <property type="entry name" value="PCN-bd_Tpept"/>
</dbReference>
<feature type="domain" description="Penicillin-binding protein transpeptidase" evidence="16">
    <location>
        <begin position="273"/>
        <end position="611"/>
    </location>
</feature>
<keyword evidence="5" id="KW-0121">Carboxypeptidase</keyword>
<evidence type="ECO:0000256" key="15">
    <source>
        <dbReference type="SAM" id="Phobius"/>
    </source>
</evidence>
<dbReference type="PANTHER" id="PTHR30627">
    <property type="entry name" value="PEPTIDOGLYCAN D,D-TRANSPEPTIDASE"/>
    <property type="match status" value="1"/>
</dbReference>
<evidence type="ECO:0000256" key="8">
    <source>
        <dbReference type="ARBA" id="ARBA00022801"/>
    </source>
</evidence>
<evidence type="ECO:0000256" key="14">
    <source>
        <dbReference type="SAM" id="MobiDB-lite"/>
    </source>
</evidence>
<dbReference type="SUPFAM" id="SSF56519">
    <property type="entry name" value="Penicillin binding protein dimerisation domain"/>
    <property type="match status" value="1"/>
</dbReference>
<keyword evidence="13" id="KW-0961">Cell wall biogenesis/degradation</keyword>
<dbReference type="Gene3D" id="3.30.1390.30">
    <property type="entry name" value="Penicillin-binding protein 2a, domain 3"/>
    <property type="match status" value="1"/>
</dbReference>
<dbReference type="InterPro" id="IPR050515">
    <property type="entry name" value="Beta-lactam/transpept"/>
</dbReference>